<dbReference type="PANTHER" id="PTHR10165:SF35">
    <property type="entry name" value="RE23632P"/>
    <property type="match status" value="1"/>
</dbReference>
<evidence type="ECO:0000313" key="2">
    <source>
        <dbReference type="EMBL" id="GKV47311.1"/>
    </source>
</evidence>
<dbReference type="PANTHER" id="PTHR10165">
    <property type="entry name" value="LIPID PHOSPHATE PHOSPHATASE"/>
    <property type="match status" value="1"/>
</dbReference>
<comment type="caution">
    <text evidence="2">The sequence shown here is derived from an EMBL/GenBank/DDBJ whole genome shotgun (WGS) entry which is preliminary data.</text>
</comment>
<evidence type="ECO:0000256" key="1">
    <source>
        <dbReference type="SAM" id="Phobius"/>
    </source>
</evidence>
<dbReference type="GO" id="GO:0008195">
    <property type="term" value="F:phosphatidate phosphatase activity"/>
    <property type="evidence" value="ECO:0007669"/>
    <property type="project" value="TreeGrafter"/>
</dbReference>
<sequence>MPEIQLGIHTIRSHGAKVARVHMHDWLILLLVIVVFIILNVIGPFHRFVGKDMMTDLSYPMKDNTVPFWAVPMIAILLPFCVILVYYFIRKDSNKMNWNKGHGWGPHAYFQMLAESQGDTQPNNTNSVRVNRSELESVLVGSHHDMEIGRVNAFETSHIVEGTRGGRGY</sequence>
<dbReference type="AlphaFoldDB" id="A0AAV5MBW8"/>
<dbReference type="GO" id="GO:0006644">
    <property type="term" value="P:phospholipid metabolic process"/>
    <property type="evidence" value="ECO:0007669"/>
    <property type="project" value="InterPro"/>
</dbReference>
<dbReference type="GO" id="GO:0046839">
    <property type="term" value="P:phospholipid dephosphorylation"/>
    <property type="evidence" value="ECO:0007669"/>
    <property type="project" value="TreeGrafter"/>
</dbReference>
<name>A0AAV5MBW8_9ROSI</name>
<proteinExistence type="predicted"/>
<evidence type="ECO:0008006" key="4">
    <source>
        <dbReference type="Google" id="ProtNLM"/>
    </source>
</evidence>
<feature type="transmembrane region" description="Helical" evidence="1">
    <location>
        <begin position="26"/>
        <end position="46"/>
    </location>
</feature>
<dbReference type="InterPro" id="IPR043216">
    <property type="entry name" value="PAP-like"/>
</dbReference>
<accession>A0AAV5MBW8</accession>
<feature type="transmembrane region" description="Helical" evidence="1">
    <location>
        <begin position="66"/>
        <end position="89"/>
    </location>
</feature>
<keyword evidence="1" id="KW-0812">Transmembrane</keyword>
<keyword evidence="1" id="KW-1133">Transmembrane helix</keyword>
<dbReference type="EMBL" id="BPVZ01000225">
    <property type="protein sequence ID" value="GKV47311.1"/>
    <property type="molecule type" value="Genomic_DNA"/>
</dbReference>
<keyword evidence="3" id="KW-1185">Reference proteome</keyword>
<keyword evidence="1" id="KW-0472">Membrane</keyword>
<dbReference type="GO" id="GO:0016020">
    <property type="term" value="C:membrane"/>
    <property type="evidence" value="ECO:0007669"/>
    <property type="project" value="TreeGrafter"/>
</dbReference>
<evidence type="ECO:0000313" key="3">
    <source>
        <dbReference type="Proteomes" id="UP001054252"/>
    </source>
</evidence>
<gene>
    <name evidence="2" type="ORF">SLEP1_g54223</name>
</gene>
<dbReference type="Proteomes" id="UP001054252">
    <property type="component" value="Unassembled WGS sequence"/>
</dbReference>
<reference evidence="2 3" key="1">
    <citation type="journal article" date="2021" name="Commun. Biol.">
        <title>The genome of Shorea leprosula (Dipterocarpaceae) highlights the ecological relevance of drought in aseasonal tropical rainforests.</title>
        <authorList>
            <person name="Ng K.K.S."/>
            <person name="Kobayashi M.J."/>
            <person name="Fawcett J.A."/>
            <person name="Hatakeyama M."/>
            <person name="Paape T."/>
            <person name="Ng C.H."/>
            <person name="Ang C.C."/>
            <person name="Tnah L.H."/>
            <person name="Lee C.T."/>
            <person name="Nishiyama T."/>
            <person name="Sese J."/>
            <person name="O'Brien M.J."/>
            <person name="Copetti D."/>
            <person name="Mohd Noor M.I."/>
            <person name="Ong R.C."/>
            <person name="Putra M."/>
            <person name="Sireger I.Z."/>
            <person name="Indrioko S."/>
            <person name="Kosugi Y."/>
            <person name="Izuno A."/>
            <person name="Isagi Y."/>
            <person name="Lee S.L."/>
            <person name="Shimizu K.K."/>
        </authorList>
    </citation>
    <scope>NUCLEOTIDE SEQUENCE [LARGE SCALE GENOMIC DNA]</scope>
    <source>
        <strain evidence="2">214</strain>
    </source>
</reference>
<protein>
    <recommendedName>
        <fullName evidence="4">Cytochrome c oxidase subunit 2</fullName>
    </recommendedName>
</protein>
<organism evidence="2 3">
    <name type="scientific">Rubroshorea leprosula</name>
    <dbReference type="NCBI Taxonomy" id="152421"/>
    <lineage>
        <taxon>Eukaryota</taxon>
        <taxon>Viridiplantae</taxon>
        <taxon>Streptophyta</taxon>
        <taxon>Embryophyta</taxon>
        <taxon>Tracheophyta</taxon>
        <taxon>Spermatophyta</taxon>
        <taxon>Magnoliopsida</taxon>
        <taxon>eudicotyledons</taxon>
        <taxon>Gunneridae</taxon>
        <taxon>Pentapetalae</taxon>
        <taxon>rosids</taxon>
        <taxon>malvids</taxon>
        <taxon>Malvales</taxon>
        <taxon>Dipterocarpaceae</taxon>
        <taxon>Rubroshorea</taxon>
    </lineage>
</organism>